<evidence type="ECO:0000313" key="1">
    <source>
        <dbReference type="EMBL" id="PDX72385.1"/>
    </source>
</evidence>
<reference evidence="1 2" key="1">
    <citation type="journal article" date="2017" name="Front. Microbiol.">
        <title>New Insights into the Diversity of the Genus Faecalibacterium.</title>
        <authorList>
            <person name="Benevides L."/>
            <person name="Burman S."/>
            <person name="Martin R."/>
            <person name="Robert V."/>
            <person name="Thomas M."/>
            <person name="Miquel S."/>
            <person name="Chain F."/>
            <person name="Sokol H."/>
            <person name="Bermudez-Humaran L.G."/>
            <person name="Morrison M."/>
            <person name="Langella P."/>
            <person name="Azevedo V.A."/>
            <person name="Chatel J.M."/>
            <person name="Soares S."/>
        </authorList>
    </citation>
    <scope>NUCLEOTIDE SEQUENCE [LARGE SCALE GENOMIC DNA]</scope>
    <source>
        <strain evidence="1 2">CNCM I 4546</strain>
    </source>
</reference>
<gene>
    <name evidence="1" type="ORF">CGS55_08545</name>
</gene>
<sequence>MKEIIIEPHIGIGQLKLGMTSDELENALLQMKKQWSNSSDEAMQMECCAETDDPNLITGRYMDNDSFFLVQYRNGKAAEIGIQRDLSKVASIKLFGLDMFNTTAECIVDSLMKKDNVICNEKDLQLGTEYIFPQIGVRLWRERAFHPKLLKDPLYMEEMQAVLEDEYQYQYFQMVTIIG</sequence>
<organism evidence="1 2">
    <name type="scientific">Faecalibacterium prausnitzii</name>
    <dbReference type="NCBI Taxonomy" id="853"/>
    <lineage>
        <taxon>Bacteria</taxon>
        <taxon>Bacillati</taxon>
        <taxon>Bacillota</taxon>
        <taxon>Clostridia</taxon>
        <taxon>Eubacteriales</taxon>
        <taxon>Oscillospiraceae</taxon>
        <taxon>Faecalibacterium</taxon>
    </lineage>
</organism>
<comment type="caution">
    <text evidence="1">The sequence shown here is derived from an EMBL/GenBank/DDBJ whole genome shotgun (WGS) entry which is preliminary data.</text>
</comment>
<evidence type="ECO:0000313" key="2">
    <source>
        <dbReference type="Proteomes" id="UP000219901"/>
    </source>
</evidence>
<name>A0A2A6ZZP8_9FIRM</name>
<proteinExistence type="predicted"/>
<dbReference type="Proteomes" id="UP000219901">
    <property type="component" value="Unassembled WGS sequence"/>
</dbReference>
<dbReference type="AlphaFoldDB" id="A0A2A6ZZP8"/>
<protein>
    <submittedName>
        <fullName evidence="1">Uncharacterized protein</fullName>
    </submittedName>
</protein>
<dbReference type="RefSeq" id="WP_097783240.1">
    <property type="nucleotide sequence ID" value="NZ_NMTV01000048.1"/>
</dbReference>
<accession>A0A2A6ZZP8</accession>
<dbReference type="EMBL" id="NMTV01000048">
    <property type="protein sequence ID" value="PDX72385.1"/>
    <property type="molecule type" value="Genomic_DNA"/>
</dbReference>